<feature type="transmembrane region" description="Helical" evidence="1">
    <location>
        <begin position="208"/>
        <end position="226"/>
    </location>
</feature>
<feature type="transmembrane region" description="Helical" evidence="1">
    <location>
        <begin position="20"/>
        <end position="38"/>
    </location>
</feature>
<reference evidence="3" key="1">
    <citation type="journal article" date="2014" name="Genome Announc.">
        <title>Draft genome sequence of Weissella oryzae SG25T, isolated from fermented rice grains.</title>
        <authorList>
            <person name="Tanizawa Y."/>
            <person name="Fujisawa T."/>
            <person name="Mochizuki T."/>
            <person name="Kaminuma E."/>
            <person name="Suzuki Y."/>
            <person name="Nakamura Y."/>
            <person name="Tohno M."/>
        </authorList>
    </citation>
    <scope>NUCLEOTIDE SEQUENCE [LARGE SCALE GENOMIC DNA]</scope>
    <source>
        <strain evidence="3">DSM 25784 / JCM 18191 / LMG 30913 / SG25</strain>
    </source>
</reference>
<dbReference type="Proteomes" id="UP000030643">
    <property type="component" value="Unassembled WGS sequence"/>
</dbReference>
<sequence>MLNHKALDRSNTMSLGHSIYYFILSLLLNSFGNVLTIVTSQKMHPSILGSAYWTATQSGFNKAVFNGSTSMLGWTFFGFGVLTALLNVILQGHFDWKNFFGNLAFMVPFSMLISFFATEFSGLFPDVHNLLGGASYTLLNFIGVFFIAVAISIYQRVNLVLHPADDLMQILRFKYFKGNAIIAMWVSYIPPTIIGLIAIIIYPDFTNYGLGTIFAFIFQGGITGWADSHIIPSLKHQRIN</sequence>
<organism evidence="2 3">
    <name type="scientific">Weissella oryzae (strain DSM 25784 / JCM 18191 / LMG 30913 / SG25)</name>
    <dbReference type="NCBI Taxonomy" id="1329250"/>
    <lineage>
        <taxon>Bacteria</taxon>
        <taxon>Bacillati</taxon>
        <taxon>Bacillota</taxon>
        <taxon>Bacilli</taxon>
        <taxon>Lactobacillales</taxon>
        <taxon>Lactobacillaceae</taxon>
        <taxon>Weissella</taxon>
    </lineage>
</organism>
<keyword evidence="1" id="KW-0812">Transmembrane</keyword>
<proteinExistence type="predicted"/>
<gene>
    <name evidence="2" type="ORF">WOSG25_012530</name>
</gene>
<keyword evidence="1" id="KW-1133">Transmembrane helix</keyword>
<feature type="transmembrane region" description="Helical" evidence="1">
    <location>
        <begin position="180"/>
        <end position="202"/>
    </location>
</feature>
<name>A0A069CYI5_WEIOS</name>
<accession>A0A069CYI5</accession>
<dbReference type="EMBL" id="DF820484">
    <property type="protein sequence ID" value="GAK30156.1"/>
    <property type="molecule type" value="Genomic_DNA"/>
</dbReference>
<dbReference type="eggNOG" id="COG2364">
    <property type="taxonomic scope" value="Bacteria"/>
</dbReference>
<evidence type="ECO:0000256" key="1">
    <source>
        <dbReference type="SAM" id="Phobius"/>
    </source>
</evidence>
<dbReference type="InterPro" id="IPR038750">
    <property type="entry name" value="YczE/YyaS-like"/>
</dbReference>
<protein>
    <submittedName>
        <fullName evidence="2">Sugar specific permease</fullName>
    </submittedName>
</protein>
<keyword evidence="3" id="KW-1185">Reference proteome</keyword>
<keyword evidence="1" id="KW-0472">Membrane</keyword>
<dbReference type="Pfam" id="PF19700">
    <property type="entry name" value="DUF6198"/>
    <property type="match status" value="1"/>
</dbReference>
<feature type="transmembrane region" description="Helical" evidence="1">
    <location>
        <begin position="138"/>
        <end position="159"/>
    </location>
</feature>
<feature type="transmembrane region" description="Helical" evidence="1">
    <location>
        <begin position="99"/>
        <end position="118"/>
    </location>
</feature>
<dbReference type="AlphaFoldDB" id="A0A069CYI5"/>
<dbReference type="STRING" id="1329250.WOSG25_012530"/>
<evidence type="ECO:0000313" key="3">
    <source>
        <dbReference type="Proteomes" id="UP000030643"/>
    </source>
</evidence>
<evidence type="ECO:0000313" key="2">
    <source>
        <dbReference type="EMBL" id="GAK30156.1"/>
    </source>
</evidence>
<dbReference type="RefSeq" id="WP_027698292.1">
    <property type="nucleotide sequence ID" value="NZ_DF820484.1"/>
</dbReference>
<feature type="transmembrane region" description="Helical" evidence="1">
    <location>
        <begin position="71"/>
        <end position="90"/>
    </location>
</feature>
<dbReference type="OrthoDB" id="3237813at2"/>